<reference evidence="2" key="1">
    <citation type="submission" date="2017-02" db="EMBL/GenBank/DDBJ databases">
        <authorList>
            <person name="Varghese N."/>
            <person name="Submissions S."/>
        </authorList>
    </citation>
    <scope>NUCLEOTIDE SEQUENCE [LARGE SCALE GENOMIC DNA]</scope>
    <source>
        <strain evidence="2">R11H</strain>
    </source>
</reference>
<gene>
    <name evidence="1" type="ORF">SAMN06295937_100799</name>
</gene>
<evidence type="ECO:0000313" key="2">
    <source>
        <dbReference type="Proteomes" id="UP000190044"/>
    </source>
</evidence>
<dbReference type="Proteomes" id="UP000190044">
    <property type="component" value="Unassembled WGS sequence"/>
</dbReference>
<sequence length="134" mass="14895">MLNKQEVFDLVLNHLRQQGRPALRIHGLCAYRAPDGAKCAIGALIADEYYDPGMEGFGVTDKFNKGRTSPVINALRRSGWAVETEQDFDFLHHLQTFLHDRPSAEDAFMVEVERAATEIAATYGLTYVAPGSPQ</sequence>
<protein>
    <submittedName>
        <fullName evidence="1">Uncharacterized protein</fullName>
    </submittedName>
</protein>
<dbReference type="EMBL" id="FUYP01000007">
    <property type="protein sequence ID" value="SKB50097.1"/>
    <property type="molecule type" value="Genomic_DNA"/>
</dbReference>
<accession>A0A1T5BSE3</accession>
<keyword evidence="2" id="KW-1185">Reference proteome</keyword>
<proteinExistence type="predicted"/>
<name>A0A1T5BSE3_9SPHN</name>
<organism evidence="1 2">
    <name type="scientific">Sphingopyxis flava</name>
    <dbReference type="NCBI Taxonomy" id="1507287"/>
    <lineage>
        <taxon>Bacteria</taxon>
        <taxon>Pseudomonadati</taxon>
        <taxon>Pseudomonadota</taxon>
        <taxon>Alphaproteobacteria</taxon>
        <taxon>Sphingomonadales</taxon>
        <taxon>Sphingomonadaceae</taxon>
        <taxon>Sphingopyxis</taxon>
    </lineage>
</organism>
<evidence type="ECO:0000313" key="1">
    <source>
        <dbReference type="EMBL" id="SKB50097.1"/>
    </source>
</evidence>
<dbReference type="AlphaFoldDB" id="A0A1T5BSE3"/>